<keyword evidence="2" id="KW-1133">Transmembrane helix</keyword>
<dbReference type="Proteomes" id="UP000218334">
    <property type="component" value="Unassembled WGS sequence"/>
</dbReference>
<dbReference type="EMBL" id="KZ293416">
    <property type="protein sequence ID" value="PBK76911.1"/>
    <property type="molecule type" value="Genomic_DNA"/>
</dbReference>
<feature type="region of interest" description="Disordered" evidence="1">
    <location>
        <begin position="46"/>
        <end position="79"/>
    </location>
</feature>
<evidence type="ECO:0000256" key="1">
    <source>
        <dbReference type="SAM" id="MobiDB-lite"/>
    </source>
</evidence>
<protein>
    <submittedName>
        <fullName evidence="3">Uncharacterized protein</fullName>
    </submittedName>
</protein>
<keyword evidence="2" id="KW-0812">Transmembrane</keyword>
<evidence type="ECO:0000313" key="3">
    <source>
        <dbReference type="EMBL" id="PBK76911.1"/>
    </source>
</evidence>
<name>A0A2H3C1E1_9AGAR</name>
<feature type="transmembrane region" description="Helical" evidence="2">
    <location>
        <begin position="91"/>
        <end position="114"/>
    </location>
</feature>
<accession>A0A2H3C1E1</accession>
<gene>
    <name evidence="3" type="ORF">ARMSODRAFT_1012121</name>
</gene>
<dbReference type="AlphaFoldDB" id="A0A2H3C1E1"/>
<reference evidence="4" key="1">
    <citation type="journal article" date="2017" name="Nat. Ecol. Evol.">
        <title>Genome expansion and lineage-specific genetic innovations in the forest pathogenic fungi Armillaria.</title>
        <authorList>
            <person name="Sipos G."/>
            <person name="Prasanna A.N."/>
            <person name="Walter M.C."/>
            <person name="O'Connor E."/>
            <person name="Balint B."/>
            <person name="Krizsan K."/>
            <person name="Kiss B."/>
            <person name="Hess J."/>
            <person name="Varga T."/>
            <person name="Slot J."/>
            <person name="Riley R."/>
            <person name="Boka B."/>
            <person name="Rigling D."/>
            <person name="Barry K."/>
            <person name="Lee J."/>
            <person name="Mihaltcheva S."/>
            <person name="LaButti K."/>
            <person name="Lipzen A."/>
            <person name="Waldron R."/>
            <person name="Moloney N.M."/>
            <person name="Sperisen C."/>
            <person name="Kredics L."/>
            <person name="Vagvoelgyi C."/>
            <person name="Patrignani A."/>
            <person name="Fitzpatrick D."/>
            <person name="Nagy I."/>
            <person name="Doyle S."/>
            <person name="Anderson J.B."/>
            <person name="Grigoriev I.V."/>
            <person name="Gueldener U."/>
            <person name="Muensterkoetter M."/>
            <person name="Nagy L.G."/>
        </authorList>
    </citation>
    <scope>NUCLEOTIDE SEQUENCE [LARGE SCALE GENOMIC DNA]</scope>
    <source>
        <strain evidence="4">28-4</strain>
    </source>
</reference>
<feature type="compositionally biased region" description="Low complexity" evidence="1">
    <location>
        <begin position="66"/>
        <end position="79"/>
    </location>
</feature>
<sequence>MLSSKPSGHSIDVDPFILYSRSLRDYTLHLWTESRRVVEEEAQRAEMSKEAEAQSAKACKGVSTHSQPSPLFSPSSTTSMTLKDQEKNHHYVVYICFAVITLTFAHPSVLICLAKRVIFDPVPYT</sequence>
<proteinExistence type="predicted"/>
<keyword evidence="2" id="KW-0472">Membrane</keyword>
<organism evidence="3 4">
    <name type="scientific">Armillaria solidipes</name>
    <dbReference type="NCBI Taxonomy" id="1076256"/>
    <lineage>
        <taxon>Eukaryota</taxon>
        <taxon>Fungi</taxon>
        <taxon>Dikarya</taxon>
        <taxon>Basidiomycota</taxon>
        <taxon>Agaricomycotina</taxon>
        <taxon>Agaricomycetes</taxon>
        <taxon>Agaricomycetidae</taxon>
        <taxon>Agaricales</taxon>
        <taxon>Marasmiineae</taxon>
        <taxon>Physalacriaceae</taxon>
        <taxon>Armillaria</taxon>
    </lineage>
</organism>
<evidence type="ECO:0000256" key="2">
    <source>
        <dbReference type="SAM" id="Phobius"/>
    </source>
</evidence>
<evidence type="ECO:0000313" key="4">
    <source>
        <dbReference type="Proteomes" id="UP000218334"/>
    </source>
</evidence>
<keyword evidence="4" id="KW-1185">Reference proteome</keyword>